<dbReference type="RefSeq" id="WP_315877979.1">
    <property type="nucleotide sequence ID" value="NZ_JAWCTQ010000012.1"/>
</dbReference>
<dbReference type="Gene3D" id="2.40.400.10">
    <property type="entry name" value="Acetoacetate decarboxylase-like"/>
    <property type="match status" value="1"/>
</dbReference>
<sequence length="227" mass="25057">MTESYPPPPWRLSGTLHAALWWVGEHRLPRWPLPAGVRALRLGRRCGVVTFWVDYRPGGTLVYRELLVALAVRRGLSVGACAVEAWVDDPRSLAGGRALWGIPKRPAAFAFDEPAPALLSTALLTDRTPAHPRKSPEPPAVTALHHPLLRLPGRLPLRARLFQPALDRRQPCEVPLRLSGAVWLTRTRLRTTPDAPLGYLVGLRPLAACSLRDFDFTIAPAEPPRTA</sequence>
<dbReference type="EMBL" id="JAWCTQ010000012">
    <property type="protein sequence ID" value="MDT9682903.1"/>
    <property type="molecule type" value="Genomic_DNA"/>
</dbReference>
<dbReference type="InterPro" id="IPR023375">
    <property type="entry name" value="ADC_dom_sf"/>
</dbReference>
<organism evidence="1 2">
    <name type="scientific">Streptomyces tamarix</name>
    <dbReference type="NCBI Taxonomy" id="3078565"/>
    <lineage>
        <taxon>Bacteria</taxon>
        <taxon>Bacillati</taxon>
        <taxon>Actinomycetota</taxon>
        <taxon>Actinomycetes</taxon>
        <taxon>Kitasatosporales</taxon>
        <taxon>Streptomycetaceae</taxon>
        <taxon>Streptomyces</taxon>
    </lineage>
</organism>
<dbReference type="Pfam" id="PF06314">
    <property type="entry name" value="ADC"/>
    <property type="match status" value="1"/>
</dbReference>
<comment type="caution">
    <text evidence="1">The sequence shown here is derived from an EMBL/GenBank/DDBJ whole genome shotgun (WGS) entry which is preliminary data.</text>
</comment>
<name>A0ABU3QK83_9ACTN</name>
<proteinExistence type="predicted"/>
<gene>
    <name evidence="1" type="ORF">RND61_12595</name>
</gene>
<reference evidence="1 2" key="1">
    <citation type="submission" date="2023-09" db="EMBL/GenBank/DDBJ databases">
        <title>Streptomyces sp. nov.: A antagonism against Alternaria gaisen Producing Streptochlin, Isolated from Tamarix root soil.</title>
        <authorList>
            <person name="Chen Y."/>
        </authorList>
    </citation>
    <scope>NUCLEOTIDE SEQUENCE [LARGE SCALE GENOMIC DNA]</scope>
    <source>
        <strain evidence="1 2">TRM76323</strain>
    </source>
</reference>
<evidence type="ECO:0000313" key="2">
    <source>
        <dbReference type="Proteomes" id="UP001250181"/>
    </source>
</evidence>
<protein>
    <submittedName>
        <fullName evidence="1">Acetoacetate decarboxylase family protein</fullName>
    </submittedName>
</protein>
<keyword evidence="2" id="KW-1185">Reference proteome</keyword>
<evidence type="ECO:0000313" key="1">
    <source>
        <dbReference type="EMBL" id="MDT9682903.1"/>
    </source>
</evidence>
<accession>A0ABU3QK83</accession>
<dbReference type="Proteomes" id="UP001250181">
    <property type="component" value="Unassembled WGS sequence"/>
</dbReference>
<dbReference type="SUPFAM" id="SSF160104">
    <property type="entry name" value="Acetoacetate decarboxylase-like"/>
    <property type="match status" value="1"/>
</dbReference>
<dbReference type="InterPro" id="IPR010451">
    <property type="entry name" value="Acetoacetate_decarboxylase"/>
</dbReference>